<feature type="signal peptide" evidence="1">
    <location>
        <begin position="1"/>
        <end position="19"/>
    </location>
</feature>
<sequence length="446" mass="46215">MRKIHFVLLFLIAAIKIQAQVGVGTVNPTGTFNVDGAKDNATTGTPTNDQQANDFIVTSTGLVGIGKLIPKAILDINSTSGQIVNTRYSTTANAGPGLILRKSNAANNLDNGALLSGDLIGRIAFFANTGSGYSTIANSEMRSEQVGTSSSTNVGSKIIFATATQNTTSLTDRMVILDNGKVGIGIVNPLNMLVVRGVNAQPSAQNLDQTNATFRVDSNTNHALDFGTLNDTPFGAYIQSQNKTGANGLALSLNSSGGKVGIGLVSPSYDLDVNGTARIATVPTIATATKMLVKDPSTGQISEQTISGGTTPSTVVYVNAATPATATIFDTANPAVTNNNAFKNLTTAIYVGTDGSQWTSDGTVYSTYAPSFQGASDEFTATASQTVFTLSGLPKGKVWFFRNGSRLTNNCYTVVGSKVTYIPANNGGASLGTIVAGDIITIDYVK</sequence>
<evidence type="ECO:0000256" key="1">
    <source>
        <dbReference type="SAM" id="SignalP"/>
    </source>
</evidence>
<name>A0A2H3KD70_9FLAO</name>
<dbReference type="Proteomes" id="UP000220828">
    <property type="component" value="Unassembled WGS sequence"/>
</dbReference>
<keyword evidence="1" id="KW-0732">Signal</keyword>
<reference evidence="2 3" key="1">
    <citation type="submission" date="2017-09" db="EMBL/GenBank/DDBJ databases">
        <title>Whole genomes of Flavobacteriaceae.</title>
        <authorList>
            <person name="Stine C."/>
            <person name="Li C."/>
            <person name="Tadesse D."/>
        </authorList>
    </citation>
    <scope>NUCLEOTIDE SEQUENCE [LARGE SCALE GENOMIC DNA]</scope>
    <source>
        <strain evidence="2 3">ATCC 35036</strain>
    </source>
</reference>
<evidence type="ECO:0000313" key="2">
    <source>
        <dbReference type="EMBL" id="PDS24449.1"/>
    </source>
</evidence>
<dbReference type="OrthoDB" id="1488700at2"/>
<dbReference type="RefSeq" id="WP_097554098.1">
    <property type="nucleotide sequence ID" value="NZ_PCMW01000042.1"/>
</dbReference>
<accession>A0A2H3KD70</accession>
<dbReference type="AlphaFoldDB" id="A0A2H3KD70"/>
<comment type="caution">
    <text evidence="2">The sequence shown here is derived from an EMBL/GenBank/DDBJ whole genome shotgun (WGS) entry which is preliminary data.</text>
</comment>
<proteinExistence type="predicted"/>
<evidence type="ECO:0000313" key="3">
    <source>
        <dbReference type="Proteomes" id="UP000220828"/>
    </source>
</evidence>
<gene>
    <name evidence="2" type="ORF">B0A77_07915</name>
</gene>
<organism evidence="2 3">
    <name type="scientific">Flavobacterium branchiophilum</name>
    <dbReference type="NCBI Taxonomy" id="55197"/>
    <lineage>
        <taxon>Bacteria</taxon>
        <taxon>Pseudomonadati</taxon>
        <taxon>Bacteroidota</taxon>
        <taxon>Flavobacteriia</taxon>
        <taxon>Flavobacteriales</taxon>
        <taxon>Flavobacteriaceae</taxon>
        <taxon>Flavobacterium</taxon>
    </lineage>
</organism>
<feature type="chain" id="PRO_5013756381" evidence="1">
    <location>
        <begin position="20"/>
        <end position="446"/>
    </location>
</feature>
<dbReference type="EMBL" id="PCMW01000042">
    <property type="protein sequence ID" value="PDS24449.1"/>
    <property type="molecule type" value="Genomic_DNA"/>
</dbReference>
<protein>
    <submittedName>
        <fullName evidence="2">Uncharacterized protein</fullName>
    </submittedName>
</protein>